<dbReference type="GO" id="GO:0008170">
    <property type="term" value="F:N-methyltransferase activity"/>
    <property type="evidence" value="ECO:0007669"/>
    <property type="project" value="InterPro"/>
</dbReference>
<dbReference type="GO" id="GO:0003677">
    <property type="term" value="F:DNA binding"/>
    <property type="evidence" value="ECO:0007669"/>
    <property type="project" value="InterPro"/>
</dbReference>
<dbReference type="RefSeq" id="WP_077275770.1">
    <property type="nucleotide sequence ID" value="NZ_CP019609.1"/>
</dbReference>
<reference evidence="1 2" key="1">
    <citation type="journal article" date="2010" name="Int. J. Syst. Evol. Microbiol.">
        <title>Vagococcus penaei sp. nov., isolated from spoilage microbiota of cooked shrimp (Penaeus vannamei).</title>
        <authorList>
            <person name="Jaffres E."/>
            <person name="Prevost H."/>
            <person name="Rossero A."/>
            <person name="Joffraud J.J."/>
            <person name="Dousset X."/>
        </authorList>
    </citation>
    <scope>NUCLEOTIDE SEQUENCE [LARGE SCALE GENOMIC DNA]</scope>
    <source>
        <strain evidence="1 2">CD276</strain>
    </source>
</reference>
<evidence type="ECO:0000313" key="1">
    <source>
        <dbReference type="EMBL" id="AQP53683.1"/>
    </source>
</evidence>
<dbReference type="Gene3D" id="3.40.50.150">
    <property type="entry name" value="Vaccinia Virus protein VP39"/>
    <property type="match status" value="1"/>
</dbReference>
<dbReference type="Gene3D" id="1.10.150.470">
    <property type="match status" value="1"/>
</dbReference>
<accession>A0A1Q2D5T2</accession>
<dbReference type="InterPro" id="IPR048375">
    <property type="entry name" value="YtxK-like_N"/>
</dbReference>
<dbReference type="Pfam" id="PF21106">
    <property type="entry name" value="YtxK_like"/>
    <property type="match status" value="1"/>
</dbReference>
<dbReference type="InterPro" id="IPR003356">
    <property type="entry name" value="DNA_methylase_A-5"/>
</dbReference>
<keyword evidence="1" id="KW-0489">Methyltransferase</keyword>
<dbReference type="PANTHER" id="PTHR41313:SF1">
    <property type="entry name" value="DNA METHYLASE ADENINE-SPECIFIC DOMAIN-CONTAINING PROTEIN"/>
    <property type="match status" value="1"/>
</dbReference>
<dbReference type="OrthoDB" id="9788159at2"/>
<keyword evidence="2" id="KW-1185">Reference proteome</keyword>
<dbReference type="PIRSF" id="PIRSF026567">
    <property type="entry name" value="Adenine_mtase_bact_prd"/>
    <property type="match status" value="1"/>
</dbReference>
<dbReference type="SUPFAM" id="SSF53335">
    <property type="entry name" value="S-adenosyl-L-methionine-dependent methyltransferases"/>
    <property type="match status" value="1"/>
</dbReference>
<keyword evidence="1" id="KW-0808">Transferase</keyword>
<dbReference type="EMBL" id="CP019609">
    <property type="protein sequence ID" value="AQP53683.1"/>
    <property type="molecule type" value="Genomic_DNA"/>
</dbReference>
<dbReference type="InterPro" id="IPR029063">
    <property type="entry name" value="SAM-dependent_MTases_sf"/>
</dbReference>
<gene>
    <name evidence="1" type="ORF">BW732_05150</name>
</gene>
<organism evidence="1 2">
    <name type="scientific">Vagococcus penaei</name>
    <dbReference type="NCBI Taxonomy" id="633807"/>
    <lineage>
        <taxon>Bacteria</taxon>
        <taxon>Bacillati</taxon>
        <taxon>Bacillota</taxon>
        <taxon>Bacilli</taxon>
        <taxon>Lactobacillales</taxon>
        <taxon>Enterococcaceae</taxon>
        <taxon>Vagococcus</taxon>
    </lineage>
</organism>
<name>A0A1Q2D5T2_9ENTE</name>
<dbReference type="Pfam" id="PF02384">
    <property type="entry name" value="N6_Mtase"/>
    <property type="match status" value="1"/>
</dbReference>
<dbReference type="PANTHER" id="PTHR41313">
    <property type="entry name" value="ADENINE-SPECIFIC METHYLTRANSFERASE"/>
    <property type="match status" value="1"/>
</dbReference>
<dbReference type="Proteomes" id="UP000188246">
    <property type="component" value="Chromosome"/>
</dbReference>
<protein>
    <submittedName>
        <fullName evidence="1">SAM-dependent methyltransferase</fullName>
    </submittedName>
</protein>
<sequence>MSQTEIEKGFQLINESVGILQQTLDASFFDAYIENQENFLDGRQARVIDNVPTKEEVAKLEANYQQLSDLSLTAEEKRKITQLVLLQGLMKDNVQANHQLTPDGLGFLFVYMFEQLTTGKKNVSVLDPVVGTGNLLYTIMANLNLAGYQTTGFGVDVDDTLLSISSVNRDWLGLDVELTHQDSLHPLLIDPVDFAVADLPIGFYPDDDRAKEFQTSHKDGHSYAHHLLMEKAMTHVKPNGFGLFLLPTNFLESEQAAELKTWLLKEVYLQAVLQLPNSLFKHKSMSKSIIVVQNPGESAQQAKEVLLAELPSLKDSQAVVAFVKQFRSWREKNIIL</sequence>
<dbReference type="AlphaFoldDB" id="A0A1Q2D5T2"/>
<dbReference type="InterPro" id="IPR052933">
    <property type="entry name" value="DNA_Protect_Modify"/>
</dbReference>
<dbReference type="STRING" id="633807.BW732_05150"/>
<dbReference type="GO" id="GO:0032259">
    <property type="term" value="P:methylation"/>
    <property type="evidence" value="ECO:0007669"/>
    <property type="project" value="UniProtKB-KW"/>
</dbReference>
<dbReference type="KEGG" id="vpi:BW732_05150"/>
<evidence type="ECO:0000313" key="2">
    <source>
        <dbReference type="Proteomes" id="UP000188246"/>
    </source>
</evidence>
<dbReference type="InterPro" id="IPR016843">
    <property type="entry name" value="S-AdoMet-dep_Ade-MeTrfase_prd"/>
</dbReference>
<proteinExistence type="predicted"/>